<protein>
    <submittedName>
        <fullName evidence="1">Uncharacterized protein</fullName>
    </submittedName>
</protein>
<proteinExistence type="predicted"/>
<reference evidence="1 2" key="1">
    <citation type="submission" date="2019-12" db="EMBL/GenBank/DDBJ databases">
        <title>Spirosoma sp. HMF4905 genome sequencing and assembly.</title>
        <authorList>
            <person name="Kang H."/>
            <person name="Cha I."/>
            <person name="Kim H."/>
            <person name="Joh K."/>
        </authorList>
    </citation>
    <scope>NUCLEOTIDE SEQUENCE [LARGE SCALE GENOMIC DNA]</scope>
    <source>
        <strain evidence="1 2">HMF4905</strain>
    </source>
</reference>
<gene>
    <name evidence="1" type="ORF">GO755_33700</name>
</gene>
<sequence length="271" mass="31504">MRKTLLSFGVLIALANEIQAQDKVGSSVETLTQQLTYYQQKSVYLSKRSKVLTRKLLLVDNRNKRLIFKVEELRRDSLQLRKVLQDALDDNQQLVKSYEMRIQGMAGELHALHDSLADLKIVKRDMDIIKRYFDSALLAKREYGLPVYKVVQALNDRFRKADSPYQIKLSSGQELVITEDFTLKRPAFLFLKSNIHLQGEYKISLKPHPFDEGRTLVDCQNSFLRKHGNTLLYDSQYGNKEQTENRLFRFIDQAIYSNDVHAKVSSHSLVY</sequence>
<dbReference type="EMBL" id="WPIN01000020">
    <property type="protein sequence ID" value="MVM35030.1"/>
    <property type="molecule type" value="Genomic_DNA"/>
</dbReference>
<dbReference type="Proteomes" id="UP000436006">
    <property type="component" value="Unassembled WGS sequence"/>
</dbReference>
<dbReference type="AlphaFoldDB" id="A0A7K1SMK3"/>
<keyword evidence="2" id="KW-1185">Reference proteome</keyword>
<accession>A0A7K1SMK3</accession>
<comment type="caution">
    <text evidence="1">The sequence shown here is derived from an EMBL/GenBank/DDBJ whole genome shotgun (WGS) entry which is preliminary data.</text>
</comment>
<dbReference type="RefSeq" id="WP_157589849.1">
    <property type="nucleotide sequence ID" value="NZ_WPIN01000020.1"/>
</dbReference>
<organism evidence="1 2">
    <name type="scientific">Spirosoma arboris</name>
    <dbReference type="NCBI Taxonomy" id="2682092"/>
    <lineage>
        <taxon>Bacteria</taxon>
        <taxon>Pseudomonadati</taxon>
        <taxon>Bacteroidota</taxon>
        <taxon>Cytophagia</taxon>
        <taxon>Cytophagales</taxon>
        <taxon>Cytophagaceae</taxon>
        <taxon>Spirosoma</taxon>
    </lineage>
</organism>
<evidence type="ECO:0000313" key="2">
    <source>
        <dbReference type="Proteomes" id="UP000436006"/>
    </source>
</evidence>
<evidence type="ECO:0000313" key="1">
    <source>
        <dbReference type="EMBL" id="MVM35030.1"/>
    </source>
</evidence>
<name>A0A7K1SMK3_9BACT</name>